<dbReference type="AlphaFoldDB" id="A0A5N5Q7G2"/>
<dbReference type="Proteomes" id="UP000383932">
    <property type="component" value="Unassembled WGS sequence"/>
</dbReference>
<gene>
    <name evidence="1" type="ORF">CTheo_8849</name>
</gene>
<evidence type="ECO:0000313" key="1">
    <source>
        <dbReference type="EMBL" id="KAB5587710.1"/>
    </source>
</evidence>
<dbReference type="OrthoDB" id="2404451at2759"/>
<protein>
    <submittedName>
        <fullName evidence="1">Transposase family Tnp2 protein</fullName>
    </submittedName>
</protein>
<keyword evidence="2" id="KW-1185">Reference proteome</keyword>
<evidence type="ECO:0000313" key="2">
    <source>
        <dbReference type="Proteomes" id="UP000383932"/>
    </source>
</evidence>
<name>A0A5N5Q7G2_9AGAM</name>
<dbReference type="PANTHER" id="PTHR46579">
    <property type="entry name" value="F5/8 TYPE C DOMAIN-CONTAINING PROTEIN-RELATED"/>
    <property type="match status" value="1"/>
</dbReference>
<dbReference type="PANTHER" id="PTHR46579:SF1">
    <property type="entry name" value="F5_8 TYPE C DOMAIN-CONTAINING PROTEIN"/>
    <property type="match status" value="1"/>
</dbReference>
<dbReference type="EMBL" id="SSOP01000845">
    <property type="protein sequence ID" value="KAB5587710.1"/>
    <property type="molecule type" value="Genomic_DNA"/>
</dbReference>
<reference evidence="1 2" key="1">
    <citation type="journal article" date="2019" name="Fungal Biol. Biotechnol.">
        <title>Draft genome sequence of fastidious pathogen Ceratobasidium theobromae, which causes vascular-streak dieback in Theobroma cacao.</title>
        <authorList>
            <person name="Ali S.S."/>
            <person name="Asman A."/>
            <person name="Shao J."/>
            <person name="Firmansyah A.P."/>
            <person name="Susilo A.W."/>
            <person name="Rosmana A."/>
            <person name="McMahon P."/>
            <person name="Junaid M."/>
            <person name="Guest D."/>
            <person name="Kheng T.Y."/>
            <person name="Meinhardt L.W."/>
            <person name="Bailey B.A."/>
        </authorList>
    </citation>
    <scope>NUCLEOTIDE SEQUENCE [LARGE SCALE GENOMIC DNA]</scope>
    <source>
        <strain evidence="1 2">CT2</strain>
    </source>
</reference>
<proteinExistence type="predicted"/>
<comment type="caution">
    <text evidence="1">The sequence shown here is derived from an EMBL/GenBank/DDBJ whole genome shotgun (WGS) entry which is preliminary data.</text>
</comment>
<dbReference type="InterPro" id="IPR004242">
    <property type="entry name" value="Transposase_21"/>
</dbReference>
<organism evidence="1 2">
    <name type="scientific">Ceratobasidium theobromae</name>
    <dbReference type="NCBI Taxonomy" id="1582974"/>
    <lineage>
        <taxon>Eukaryota</taxon>
        <taxon>Fungi</taxon>
        <taxon>Dikarya</taxon>
        <taxon>Basidiomycota</taxon>
        <taxon>Agaricomycotina</taxon>
        <taxon>Agaricomycetes</taxon>
        <taxon>Cantharellales</taxon>
        <taxon>Ceratobasidiaceae</taxon>
        <taxon>Ceratobasidium</taxon>
    </lineage>
</organism>
<accession>A0A5N5Q7G2</accession>
<dbReference type="Pfam" id="PF02992">
    <property type="entry name" value="Transposase_21"/>
    <property type="match status" value="1"/>
</dbReference>
<sequence length="840" mass="95592">MMPNPTFLWGFQINILHEAAKNLKSSQLDDIEVFDFIVQDKISVRTYFRMQRRFCLTRSHANLPSLKNLRSRILALCGLKPVVYDCCKNSCICFAGPFSELQACSECGESRKNAAGAPQKTFSYIPLIPQLRALYSSILMCNMMRYRHDYKRHDDTIEDFFDADRYSELLDTYVTVDGEQKPFKFFTDWREIALALSTDGMCPFKRRKNSCWPLILINLNLPPDQRTHLENIICVGVIPGPKSPKNIGSFLWPLIEELLELANGVTAVDVSTKQLFSLRAHLIAVFGDIPAITKLLEFIGHNGRFPCRFCLMSAISGITTGGGTHLYCPLHRDTAPFFDPLALPLRTHQGSVKQGLEVLQTSTKNANSQLATQYGVKGVSALARLPSISIPISFPIDIMHMIFINLIPQLVDIWTGNFNQMDDGNETYSLDPALFKHLGEIVENSGSTIPSSFGCRVPNIAAPSHGNATAEAWSIFGGYLGPCVLRQRFRNSKYYRHFVRLIKLVNQITSFKIRRADIPGIRQGFISWVQDYEKFYYQHNRTRMQTCTVNIHYLLHVADCIEHLGPAWCYWSFPMERFCSFVGGVVKSRRFPFENIARRIRDTAQLQVIRHLYGLHDKLFFLQANVDRDAGDEGAEVIPGYERALLFGHCATKLRVTDQLQRKLCRYLVHTFGISISEAKKVIPTHVPQWRRLRISQGGDTITARGCQKIRTDARDSSFVRYELLVDQNARHRNAPVDLQRASQYGQLQHLFMLTLRPRSAANPSQKSFPLLLALIHEAPVLVEDTYEYRVVSYADGTLKSGEIVDAQAIQCVLGRVLDRGRYWIIDRSADCEFTFPSFI</sequence>